<keyword evidence="4" id="KW-1003">Cell membrane</keyword>
<dbReference type="InterPro" id="IPR024230">
    <property type="entry name" value="GspL_cyto_dom"/>
</dbReference>
<dbReference type="Gene3D" id="3.30.420.370">
    <property type="match status" value="1"/>
</dbReference>
<evidence type="ECO:0000256" key="5">
    <source>
        <dbReference type="ARBA" id="ARBA00022519"/>
    </source>
</evidence>
<dbReference type="GO" id="GO:0015627">
    <property type="term" value="C:type II protein secretion system complex"/>
    <property type="evidence" value="ECO:0007669"/>
    <property type="project" value="InterPro"/>
</dbReference>
<dbReference type="InterPro" id="IPR025691">
    <property type="entry name" value="GspL_pp_dom"/>
</dbReference>
<dbReference type="Gene3D" id="3.30.420.380">
    <property type="match status" value="1"/>
</dbReference>
<evidence type="ECO:0000313" key="14">
    <source>
        <dbReference type="Proteomes" id="UP000199424"/>
    </source>
</evidence>
<comment type="subcellular location">
    <subcellularLocation>
        <location evidence="1">Cell inner membrane</location>
        <topology evidence="1">Single-pass membrane protein</topology>
    </subcellularLocation>
</comment>
<gene>
    <name evidence="13" type="ORF">SAMN04488070_1170</name>
</gene>
<dbReference type="AlphaFoldDB" id="A0A1I6GSP7"/>
<accession>A0A1I6GSP7</accession>
<keyword evidence="8" id="KW-1133">Transmembrane helix</keyword>
<feature type="domain" description="GspL periplasmic" evidence="12">
    <location>
        <begin position="255"/>
        <end position="406"/>
    </location>
</feature>
<reference evidence="14" key="1">
    <citation type="submission" date="2016-10" db="EMBL/GenBank/DDBJ databases">
        <authorList>
            <person name="Varghese N."/>
            <person name="Submissions S."/>
        </authorList>
    </citation>
    <scope>NUCLEOTIDE SEQUENCE [LARGE SCALE GENOMIC DNA]</scope>
    <source>
        <strain evidence="14">CGMCC 1.7285</strain>
    </source>
</reference>
<keyword evidence="3 10" id="KW-0813">Transport</keyword>
<keyword evidence="5" id="KW-0997">Cell inner membrane</keyword>
<dbReference type="Proteomes" id="UP000199424">
    <property type="component" value="Unassembled WGS sequence"/>
</dbReference>
<dbReference type="SUPFAM" id="SSF53067">
    <property type="entry name" value="Actin-like ATPase domain"/>
    <property type="match status" value="1"/>
</dbReference>
<dbReference type="Gene3D" id="3.30.1360.100">
    <property type="entry name" value="General secretion pathway protein M, EpsM"/>
    <property type="match status" value="1"/>
</dbReference>
<proteinExistence type="inferred from homology"/>
<comment type="function">
    <text evidence="10">Inner membrane component of the type II secretion system required for the energy-dependent secretion of extracellular factors such as proteases and toxins from the periplasm.</text>
</comment>
<dbReference type="RefSeq" id="WP_092856238.1">
    <property type="nucleotide sequence ID" value="NZ_FOYU01000001.1"/>
</dbReference>
<dbReference type="InterPro" id="IPR043129">
    <property type="entry name" value="ATPase_NBD"/>
</dbReference>
<protein>
    <recommendedName>
        <fullName evidence="10">Type II secretion system protein L</fullName>
        <shortName evidence="10">T2SS protein L</shortName>
    </recommendedName>
</protein>
<name>A0A1I6GSP7_9GAMM</name>
<dbReference type="GO" id="GO:0005886">
    <property type="term" value="C:plasma membrane"/>
    <property type="evidence" value="ECO:0007669"/>
    <property type="project" value="UniProtKB-SubCell"/>
</dbReference>
<dbReference type="GO" id="GO:0009276">
    <property type="term" value="C:Gram-negative-bacterium-type cell wall"/>
    <property type="evidence" value="ECO:0007669"/>
    <property type="project" value="InterPro"/>
</dbReference>
<dbReference type="Pfam" id="PF12693">
    <property type="entry name" value="GspL_C"/>
    <property type="match status" value="1"/>
</dbReference>
<sequence>MEQLFIRLGSAEREPLHWLIWNPAQSELIASGTLNDLSELNQLTDHARSREVICYAPGTDVLLTQVELPTSAIRMLPQVVPNALEDELAQDIGELHFAWPPAKKGGAVLGLHVAVVARDAMQKWLEALDSADIECDEMYPDIFMVPAPTTQPLEANQEGGADRAPEQGLHATSLTLGDTVIVRTGQYTGFTTDTALAPVVTEGMLLQPVEQMDIEVPLSVVATTYNARKAAPPMINLRQQDFRSQRKKGKGVKASTYKPAAIAAGVLLAIAYSAQVFNYVQLGQQSEQLEQAIEQTYRDAFPDEKRIVNVRSQLNRHLETIGMQGTKSSPLELLAHLEGAFKANRDVRVELIRYDDQTLRMQVTATSFASLENFRKVANQGGQVVVEQGPVTNQSGAVSGALTVKKDV</sequence>
<feature type="domain" description="GspL cytoplasmic actin-ATPase-like" evidence="11">
    <location>
        <begin position="4"/>
        <end position="149"/>
    </location>
</feature>
<evidence type="ECO:0000259" key="11">
    <source>
        <dbReference type="Pfam" id="PF05134"/>
    </source>
</evidence>
<dbReference type="GO" id="GO:0015628">
    <property type="term" value="P:protein secretion by the type II secretion system"/>
    <property type="evidence" value="ECO:0007669"/>
    <property type="project" value="InterPro"/>
</dbReference>
<evidence type="ECO:0000256" key="6">
    <source>
        <dbReference type="ARBA" id="ARBA00022692"/>
    </source>
</evidence>
<evidence type="ECO:0000256" key="4">
    <source>
        <dbReference type="ARBA" id="ARBA00022475"/>
    </source>
</evidence>
<keyword evidence="14" id="KW-1185">Reference proteome</keyword>
<evidence type="ECO:0000256" key="1">
    <source>
        <dbReference type="ARBA" id="ARBA00004377"/>
    </source>
</evidence>
<evidence type="ECO:0000256" key="2">
    <source>
        <dbReference type="ARBA" id="ARBA00005318"/>
    </source>
</evidence>
<keyword evidence="6" id="KW-0812">Transmembrane</keyword>
<evidence type="ECO:0000256" key="3">
    <source>
        <dbReference type="ARBA" id="ARBA00022448"/>
    </source>
</evidence>
<dbReference type="PIRSF" id="PIRSF015761">
    <property type="entry name" value="Protein_L"/>
    <property type="match status" value="1"/>
</dbReference>
<dbReference type="Pfam" id="PF05134">
    <property type="entry name" value="T2SSL"/>
    <property type="match status" value="1"/>
</dbReference>
<keyword evidence="7 10" id="KW-0653">Protein transport</keyword>
<evidence type="ECO:0000256" key="10">
    <source>
        <dbReference type="PIRNR" id="PIRNR015761"/>
    </source>
</evidence>
<comment type="similarity">
    <text evidence="2 10">Belongs to the GSP L family.</text>
</comment>
<evidence type="ECO:0000256" key="7">
    <source>
        <dbReference type="ARBA" id="ARBA00022927"/>
    </source>
</evidence>
<evidence type="ECO:0000256" key="9">
    <source>
        <dbReference type="ARBA" id="ARBA00023136"/>
    </source>
</evidence>
<dbReference type="EMBL" id="FOYU01000001">
    <property type="protein sequence ID" value="SFR45254.1"/>
    <property type="molecule type" value="Genomic_DNA"/>
</dbReference>
<evidence type="ECO:0000259" key="12">
    <source>
        <dbReference type="Pfam" id="PF12693"/>
    </source>
</evidence>
<organism evidence="13 14">
    <name type="scientific">Pseudidiomarina maritima</name>
    <dbReference type="NCBI Taxonomy" id="519453"/>
    <lineage>
        <taxon>Bacteria</taxon>
        <taxon>Pseudomonadati</taxon>
        <taxon>Pseudomonadota</taxon>
        <taxon>Gammaproteobacteria</taxon>
        <taxon>Alteromonadales</taxon>
        <taxon>Idiomarinaceae</taxon>
        <taxon>Pseudidiomarina</taxon>
    </lineage>
</organism>
<dbReference type="InterPro" id="IPR007812">
    <property type="entry name" value="T2SS_protein-GspL"/>
</dbReference>
<dbReference type="NCBIfam" id="TIGR01709">
    <property type="entry name" value="typeII_sec_gspL"/>
    <property type="match status" value="1"/>
</dbReference>
<evidence type="ECO:0000256" key="8">
    <source>
        <dbReference type="ARBA" id="ARBA00022989"/>
    </source>
</evidence>
<dbReference type="CDD" id="cd24017">
    <property type="entry name" value="ASKHA_T2SSL_N"/>
    <property type="match status" value="1"/>
</dbReference>
<evidence type="ECO:0000313" key="13">
    <source>
        <dbReference type="EMBL" id="SFR45254.1"/>
    </source>
</evidence>
<keyword evidence="9" id="KW-0472">Membrane</keyword>